<dbReference type="PATRIC" id="fig|1216932.3.peg.1521"/>
<organism evidence="1 2">
    <name type="scientific">Clostridium bornimense</name>
    <dbReference type="NCBI Taxonomy" id="1216932"/>
    <lineage>
        <taxon>Bacteria</taxon>
        <taxon>Bacillati</taxon>
        <taxon>Bacillota</taxon>
        <taxon>Clostridia</taxon>
        <taxon>Eubacteriales</taxon>
        <taxon>Clostridiaceae</taxon>
        <taxon>Clostridium</taxon>
    </lineage>
</organism>
<protein>
    <recommendedName>
        <fullName evidence="3">DUF4250 domain-containing protein</fullName>
    </recommendedName>
</protein>
<dbReference type="HOGENOM" id="CLU_182788_0_1_9"/>
<dbReference type="eggNOG" id="ENOG50339TV">
    <property type="taxonomic scope" value="Bacteria"/>
</dbReference>
<evidence type="ECO:0000313" key="2">
    <source>
        <dbReference type="Proteomes" id="UP000019426"/>
    </source>
</evidence>
<dbReference type="KEGG" id="clt:CM240_1529"/>
<dbReference type="STRING" id="1216932.CM240_1529"/>
<name>W6S303_9CLOT</name>
<dbReference type="Proteomes" id="UP000019426">
    <property type="component" value="Chromosome M2/40_rep1"/>
</dbReference>
<gene>
    <name evidence="1" type="ORF">CM240_1529</name>
</gene>
<dbReference type="EMBL" id="HG917868">
    <property type="protein sequence ID" value="CDM68687.1"/>
    <property type="molecule type" value="Genomic_DNA"/>
</dbReference>
<evidence type="ECO:0000313" key="1">
    <source>
        <dbReference type="EMBL" id="CDM68687.1"/>
    </source>
</evidence>
<dbReference type="OrthoDB" id="6636823at2"/>
<accession>W6S303</accession>
<evidence type="ECO:0008006" key="3">
    <source>
        <dbReference type="Google" id="ProtNLM"/>
    </source>
</evidence>
<reference evidence="1 2" key="1">
    <citation type="submission" date="2013-11" db="EMBL/GenBank/DDBJ databases">
        <title>Complete genome sequence of Clostridum sp. M2/40.</title>
        <authorList>
            <person name="Wibberg D."/>
            <person name="Puehler A."/>
            <person name="Schlueter A."/>
        </authorList>
    </citation>
    <scope>NUCLEOTIDE SEQUENCE [LARGE SCALE GENOMIC DNA]</scope>
    <source>
        <strain evidence="2">M2/40</strain>
    </source>
</reference>
<proteinExistence type="predicted"/>
<keyword evidence="2" id="KW-1185">Reference proteome</keyword>
<dbReference type="AlphaFoldDB" id="W6S303"/>
<dbReference type="Pfam" id="PF14056">
    <property type="entry name" value="DUF4250"/>
    <property type="match status" value="1"/>
</dbReference>
<dbReference type="InterPro" id="IPR025346">
    <property type="entry name" value="DUF4250"/>
</dbReference>
<dbReference type="RefSeq" id="WP_044037950.1">
    <property type="nucleotide sequence ID" value="NZ_HG917868.1"/>
</dbReference>
<sequence>MDNNKLKTMDPFMLLSIVNMKLRDFYSNLDDYCEDIGVDKELLKERLLTVGYKYDGETNSFVSL</sequence>